<dbReference type="Pfam" id="PF01656">
    <property type="entry name" value="CbiA"/>
    <property type="match status" value="1"/>
</dbReference>
<keyword evidence="2" id="KW-0067">ATP-binding</keyword>
<reference evidence="5" key="1">
    <citation type="journal article" date="2020" name="mSystems">
        <title>Genome- and Community-Level Interaction Insights into Carbon Utilization and Element Cycling Functions of Hydrothermarchaeota in Hydrothermal Sediment.</title>
        <authorList>
            <person name="Zhou Z."/>
            <person name="Liu Y."/>
            <person name="Xu W."/>
            <person name="Pan J."/>
            <person name="Luo Z.H."/>
            <person name="Li M."/>
        </authorList>
    </citation>
    <scope>NUCLEOTIDE SEQUENCE [LARGE SCALE GENOMIC DNA]</scope>
    <source>
        <strain evidence="5">SpSt-776</strain>
    </source>
</reference>
<evidence type="ECO:0000256" key="3">
    <source>
        <dbReference type="SAM" id="MobiDB-lite"/>
    </source>
</evidence>
<accession>A0A7C3WRV9</accession>
<comment type="caution">
    <text evidence="5">The sequence shown here is derived from an EMBL/GenBank/DDBJ whole genome shotgun (WGS) entry which is preliminary data.</text>
</comment>
<organism evidence="5">
    <name type="scientific">Desulfobacca acetoxidans</name>
    <dbReference type="NCBI Taxonomy" id="60893"/>
    <lineage>
        <taxon>Bacteria</taxon>
        <taxon>Pseudomonadati</taxon>
        <taxon>Thermodesulfobacteriota</taxon>
        <taxon>Desulfobaccia</taxon>
        <taxon>Desulfobaccales</taxon>
        <taxon>Desulfobaccaceae</taxon>
        <taxon>Desulfobacca</taxon>
    </lineage>
</organism>
<dbReference type="InterPro" id="IPR027417">
    <property type="entry name" value="P-loop_NTPase"/>
</dbReference>
<name>A0A7C3WRV9_9BACT</name>
<evidence type="ECO:0000256" key="2">
    <source>
        <dbReference type="ARBA" id="ARBA00022840"/>
    </source>
</evidence>
<dbReference type="AlphaFoldDB" id="A0A7C3WRV9"/>
<dbReference type="GO" id="GO:0005829">
    <property type="term" value="C:cytosol"/>
    <property type="evidence" value="ECO:0007669"/>
    <property type="project" value="TreeGrafter"/>
</dbReference>
<dbReference type="GO" id="GO:0016887">
    <property type="term" value="F:ATP hydrolysis activity"/>
    <property type="evidence" value="ECO:0007669"/>
    <property type="project" value="TreeGrafter"/>
</dbReference>
<evidence type="ECO:0000259" key="4">
    <source>
        <dbReference type="Pfam" id="PF01656"/>
    </source>
</evidence>
<proteinExistence type="predicted"/>
<dbReference type="PANTHER" id="PTHR43384">
    <property type="entry name" value="SEPTUM SITE-DETERMINING PROTEIN MIND HOMOLOG, CHLOROPLASTIC-RELATED"/>
    <property type="match status" value="1"/>
</dbReference>
<dbReference type="InterPro" id="IPR050625">
    <property type="entry name" value="ParA/MinD_ATPase"/>
</dbReference>
<feature type="region of interest" description="Disordered" evidence="3">
    <location>
        <begin position="300"/>
        <end position="329"/>
    </location>
</feature>
<dbReference type="GO" id="GO:0009898">
    <property type="term" value="C:cytoplasmic side of plasma membrane"/>
    <property type="evidence" value="ECO:0007669"/>
    <property type="project" value="TreeGrafter"/>
</dbReference>
<dbReference type="Gene3D" id="3.40.50.300">
    <property type="entry name" value="P-loop containing nucleotide triphosphate hydrolases"/>
    <property type="match status" value="1"/>
</dbReference>
<gene>
    <name evidence="5" type="ORF">ENV62_09290</name>
</gene>
<protein>
    <submittedName>
        <fullName evidence="5">MinD/ParA family protein</fullName>
    </submittedName>
</protein>
<dbReference type="SUPFAM" id="SSF52540">
    <property type="entry name" value="P-loop containing nucleoside triphosphate hydrolases"/>
    <property type="match status" value="1"/>
</dbReference>
<evidence type="ECO:0000256" key="1">
    <source>
        <dbReference type="ARBA" id="ARBA00022741"/>
    </source>
</evidence>
<dbReference type="EMBL" id="DTHB01000053">
    <property type="protein sequence ID" value="HGB15414.1"/>
    <property type="molecule type" value="Genomic_DNA"/>
</dbReference>
<dbReference type="GO" id="GO:0005524">
    <property type="term" value="F:ATP binding"/>
    <property type="evidence" value="ECO:0007669"/>
    <property type="project" value="UniProtKB-KW"/>
</dbReference>
<dbReference type="GO" id="GO:0051782">
    <property type="term" value="P:negative regulation of cell division"/>
    <property type="evidence" value="ECO:0007669"/>
    <property type="project" value="TreeGrafter"/>
</dbReference>
<sequence>MSEPAKANLWSIGGGKGGVGKSVFTMGLGISLARLGYRVILLDGDLGGANLHTLAGVRFPPVTVEDFLLRKVASLEEAVVETPIKGISLICGADDILGAANPTYYQKIRLLRELENLPADFVLIDLGAGTSFNVLDLFNHSPGKIALFTGISTSLQNVYGFIKCALFRKISREFAKDTDILALLYESETATEIGSMEDLVAQVKRLAPEKCFRLLKVLRNFEVFLVTNMVKNDQDFRSAEIIQSVCADFLSIKPQILGHLLYDPLVEVAINQMVPSLLHQRDNKIVRGLEQIAKRMVRLARPPSPAPAPEERKSDKALSLGPLKEAFQT</sequence>
<feature type="domain" description="CobQ/CobB/MinD/ParA nucleotide binding" evidence="4">
    <location>
        <begin position="12"/>
        <end position="270"/>
    </location>
</feature>
<dbReference type="InterPro" id="IPR002586">
    <property type="entry name" value="CobQ/CobB/MinD/ParA_Nub-bd_dom"/>
</dbReference>
<evidence type="ECO:0000313" key="5">
    <source>
        <dbReference type="EMBL" id="HGB15414.1"/>
    </source>
</evidence>
<dbReference type="PANTHER" id="PTHR43384:SF4">
    <property type="entry name" value="CELLULOSE BIOSYNTHESIS PROTEIN BCSQ-RELATED"/>
    <property type="match status" value="1"/>
</dbReference>
<keyword evidence="1" id="KW-0547">Nucleotide-binding</keyword>